<dbReference type="EMBL" id="CP111016">
    <property type="protein sequence ID" value="WAR04798.1"/>
    <property type="molecule type" value="Genomic_DNA"/>
</dbReference>
<dbReference type="InterPro" id="IPR007889">
    <property type="entry name" value="HTH_Psq"/>
</dbReference>
<sequence length="183" mass="20655">MPSKYVYTKRGKTQNYSRQALKQAVDAVSKGILTVRKASATFHVPRSTIGDRISGKHELHVPNGRPPHIPRDIENKIVDAVKMAARRGIGLTRMQVLEPTLSAKDNWVWLYQFKSGKRLVGRGQAKTPRRCPSETREAYLDEGKNNEQRAHKPQGIWNCDEMSKNLEHDPVKVVAEKGSQCLS</sequence>
<evidence type="ECO:0000256" key="1">
    <source>
        <dbReference type="SAM" id="MobiDB-lite"/>
    </source>
</evidence>
<feature type="compositionally biased region" description="Basic and acidic residues" evidence="1">
    <location>
        <begin position="131"/>
        <end position="150"/>
    </location>
</feature>
<name>A0ABY7E463_MYAAR</name>
<gene>
    <name evidence="3" type="ORF">MAR_020167</name>
    <name evidence="4" type="ORF">MAR_020316</name>
    <name evidence="5" type="ORF">MAR_020659</name>
</gene>
<accession>A0ABY7E463</accession>
<dbReference type="Gene3D" id="1.10.10.60">
    <property type="entry name" value="Homeodomain-like"/>
    <property type="match status" value="1"/>
</dbReference>
<dbReference type="InterPro" id="IPR009057">
    <property type="entry name" value="Homeodomain-like_sf"/>
</dbReference>
<proteinExistence type="predicted"/>
<evidence type="ECO:0000313" key="3">
    <source>
        <dbReference type="EMBL" id="WAR04798.1"/>
    </source>
</evidence>
<evidence type="ECO:0000259" key="2">
    <source>
        <dbReference type="Pfam" id="PF05225"/>
    </source>
</evidence>
<dbReference type="SUPFAM" id="SSF46689">
    <property type="entry name" value="Homeodomain-like"/>
    <property type="match status" value="1"/>
</dbReference>
<feature type="region of interest" description="Disordered" evidence="1">
    <location>
        <begin position="124"/>
        <end position="155"/>
    </location>
</feature>
<feature type="domain" description="HTH psq-type" evidence="2">
    <location>
        <begin position="19"/>
        <end position="57"/>
    </location>
</feature>
<dbReference type="EMBL" id="CP111016">
    <property type="protein sequence ID" value="WAR05290.1"/>
    <property type="molecule type" value="Genomic_DNA"/>
</dbReference>
<protein>
    <recommendedName>
        <fullName evidence="2">HTH psq-type domain-containing protein</fullName>
    </recommendedName>
</protein>
<dbReference type="Proteomes" id="UP001164746">
    <property type="component" value="Chromosome 5"/>
</dbReference>
<dbReference type="Pfam" id="PF05225">
    <property type="entry name" value="HTH_psq"/>
    <property type="match status" value="1"/>
</dbReference>
<evidence type="ECO:0000313" key="6">
    <source>
        <dbReference type="Proteomes" id="UP001164746"/>
    </source>
</evidence>
<keyword evidence="6" id="KW-1185">Reference proteome</keyword>
<reference evidence="3" key="1">
    <citation type="submission" date="2022-11" db="EMBL/GenBank/DDBJ databases">
        <title>Centuries of genome instability and evolution in soft-shell clam transmissible cancer (bioRxiv).</title>
        <authorList>
            <person name="Hart S.F.M."/>
            <person name="Yonemitsu M.A."/>
            <person name="Giersch R.M."/>
            <person name="Beal B.F."/>
            <person name="Arriagada G."/>
            <person name="Davis B.W."/>
            <person name="Ostrander E.A."/>
            <person name="Goff S.P."/>
            <person name="Metzger M.J."/>
        </authorList>
    </citation>
    <scope>NUCLEOTIDE SEQUENCE</scope>
    <source>
        <strain evidence="3">MELC-2E11</strain>
        <tissue evidence="3">Siphon/mantle</tissue>
    </source>
</reference>
<evidence type="ECO:0000313" key="5">
    <source>
        <dbReference type="EMBL" id="WAR05290.1"/>
    </source>
</evidence>
<evidence type="ECO:0000313" key="4">
    <source>
        <dbReference type="EMBL" id="WAR04947.1"/>
    </source>
</evidence>
<dbReference type="EMBL" id="CP111016">
    <property type="protein sequence ID" value="WAR04947.1"/>
    <property type="molecule type" value="Genomic_DNA"/>
</dbReference>
<organism evidence="3 6">
    <name type="scientific">Mya arenaria</name>
    <name type="common">Soft-shell clam</name>
    <dbReference type="NCBI Taxonomy" id="6604"/>
    <lineage>
        <taxon>Eukaryota</taxon>
        <taxon>Metazoa</taxon>
        <taxon>Spiralia</taxon>
        <taxon>Lophotrochozoa</taxon>
        <taxon>Mollusca</taxon>
        <taxon>Bivalvia</taxon>
        <taxon>Autobranchia</taxon>
        <taxon>Heteroconchia</taxon>
        <taxon>Euheterodonta</taxon>
        <taxon>Imparidentia</taxon>
        <taxon>Neoheterodontei</taxon>
        <taxon>Myida</taxon>
        <taxon>Myoidea</taxon>
        <taxon>Myidae</taxon>
        <taxon>Mya</taxon>
    </lineage>
</organism>